<dbReference type="Proteomes" id="UP001302676">
    <property type="component" value="Unassembled WGS sequence"/>
</dbReference>
<dbReference type="InterPro" id="IPR051678">
    <property type="entry name" value="AGP_Transferase"/>
</dbReference>
<reference evidence="3" key="1">
    <citation type="journal article" date="2023" name="Mol. Phylogenet. Evol.">
        <title>Genome-scale phylogeny and comparative genomics of the fungal order Sordariales.</title>
        <authorList>
            <person name="Hensen N."/>
            <person name="Bonometti L."/>
            <person name="Westerberg I."/>
            <person name="Brannstrom I.O."/>
            <person name="Guillou S."/>
            <person name="Cros-Aarteil S."/>
            <person name="Calhoun S."/>
            <person name="Haridas S."/>
            <person name="Kuo A."/>
            <person name="Mondo S."/>
            <person name="Pangilinan J."/>
            <person name="Riley R."/>
            <person name="LaButti K."/>
            <person name="Andreopoulos B."/>
            <person name="Lipzen A."/>
            <person name="Chen C."/>
            <person name="Yan M."/>
            <person name="Daum C."/>
            <person name="Ng V."/>
            <person name="Clum A."/>
            <person name="Steindorff A."/>
            <person name="Ohm R.A."/>
            <person name="Martin F."/>
            <person name="Silar P."/>
            <person name="Natvig D.O."/>
            <person name="Lalanne C."/>
            <person name="Gautier V."/>
            <person name="Ament-Velasquez S.L."/>
            <person name="Kruys A."/>
            <person name="Hutchinson M.I."/>
            <person name="Powell A.J."/>
            <person name="Barry K."/>
            <person name="Miller A.N."/>
            <person name="Grigoriev I.V."/>
            <person name="Debuchy R."/>
            <person name="Gladieux P."/>
            <person name="Hiltunen Thoren M."/>
            <person name="Johannesson H."/>
        </authorList>
    </citation>
    <scope>NUCLEOTIDE SEQUENCE</scope>
    <source>
        <strain evidence="3">CBS 141.50</strain>
    </source>
</reference>
<comment type="caution">
    <text evidence="3">The sequence shown here is derived from an EMBL/GenBank/DDBJ whole genome shotgun (WGS) entry which is preliminary data.</text>
</comment>
<dbReference type="PANTHER" id="PTHR21310">
    <property type="entry name" value="AMINOGLYCOSIDE PHOSPHOTRANSFERASE-RELATED-RELATED"/>
    <property type="match status" value="1"/>
</dbReference>
<evidence type="ECO:0000313" key="4">
    <source>
        <dbReference type="Proteomes" id="UP001302676"/>
    </source>
</evidence>
<dbReference type="RefSeq" id="XP_062632970.1">
    <property type="nucleotide sequence ID" value="XM_062778594.1"/>
</dbReference>
<feature type="region of interest" description="Disordered" evidence="1">
    <location>
        <begin position="1"/>
        <end position="23"/>
    </location>
</feature>
<feature type="compositionally biased region" description="Basic and acidic residues" evidence="1">
    <location>
        <begin position="52"/>
        <end position="65"/>
    </location>
</feature>
<name>A0AAN6ZJ87_9PEZI</name>
<dbReference type="GeneID" id="87815207"/>
<feature type="domain" description="Aminoglycoside phosphotransferase" evidence="2">
    <location>
        <begin position="69"/>
        <end position="335"/>
    </location>
</feature>
<dbReference type="EMBL" id="MU853657">
    <property type="protein sequence ID" value="KAK4139599.1"/>
    <property type="molecule type" value="Genomic_DNA"/>
</dbReference>
<accession>A0AAN6ZJ87</accession>
<organism evidence="3 4">
    <name type="scientific">Dichotomopilus funicola</name>
    <dbReference type="NCBI Taxonomy" id="1934379"/>
    <lineage>
        <taxon>Eukaryota</taxon>
        <taxon>Fungi</taxon>
        <taxon>Dikarya</taxon>
        <taxon>Ascomycota</taxon>
        <taxon>Pezizomycotina</taxon>
        <taxon>Sordariomycetes</taxon>
        <taxon>Sordariomycetidae</taxon>
        <taxon>Sordariales</taxon>
        <taxon>Chaetomiaceae</taxon>
        <taxon>Dichotomopilus</taxon>
    </lineage>
</organism>
<dbReference type="PANTHER" id="PTHR21310:SF13">
    <property type="entry name" value="AMINOGLYCOSIDE PHOSPHOTRANSFERASE DOMAIN-CONTAINING PROTEIN"/>
    <property type="match status" value="1"/>
</dbReference>
<evidence type="ECO:0000256" key="1">
    <source>
        <dbReference type="SAM" id="MobiDB-lite"/>
    </source>
</evidence>
<protein>
    <submittedName>
        <fullName evidence="3">Phosphotransferase enzyme family-domain-containing protein</fullName>
    </submittedName>
</protein>
<keyword evidence="4" id="KW-1185">Reference proteome</keyword>
<dbReference type="Pfam" id="PF01636">
    <property type="entry name" value="APH"/>
    <property type="match status" value="1"/>
</dbReference>
<dbReference type="SUPFAM" id="SSF56112">
    <property type="entry name" value="Protein kinase-like (PK-like)"/>
    <property type="match status" value="1"/>
</dbReference>
<dbReference type="InterPro" id="IPR011009">
    <property type="entry name" value="Kinase-like_dom_sf"/>
</dbReference>
<proteinExistence type="predicted"/>
<dbReference type="InterPro" id="IPR002575">
    <property type="entry name" value="Aminoglycoside_PTrfase"/>
</dbReference>
<dbReference type="Gene3D" id="3.30.200.20">
    <property type="entry name" value="Phosphorylase Kinase, domain 1"/>
    <property type="match status" value="1"/>
</dbReference>
<dbReference type="AlphaFoldDB" id="A0AAN6ZJ87"/>
<evidence type="ECO:0000313" key="3">
    <source>
        <dbReference type="EMBL" id="KAK4139599.1"/>
    </source>
</evidence>
<gene>
    <name evidence="3" type="ORF">C8A04DRAFT_15726</name>
</gene>
<reference evidence="3" key="2">
    <citation type="submission" date="2023-05" db="EMBL/GenBank/DDBJ databases">
        <authorList>
            <consortium name="Lawrence Berkeley National Laboratory"/>
            <person name="Steindorff A."/>
            <person name="Hensen N."/>
            <person name="Bonometti L."/>
            <person name="Westerberg I."/>
            <person name="Brannstrom I.O."/>
            <person name="Guillou S."/>
            <person name="Cros-Aarteil S."/>
            <person name="Calhoun S."/>
            <person name="Haridas S."/>
            <person name="Kuo A."/>
            <person name="Mondo S."/>
            <person name="Pangilinan J."/>
            <person name="Riley R."/>
            <person name="Labutti K."/>
            <person name="Andreopoulos B."/>
            <person name="Lipzen A."/>
            <person name="Chen C."/>
            <person name="Yanf M."/>
            <person name="Daum C."/>
            <person name="Ng V."/>
            <person name="Clum A."/>
            <person name="Ohm R."/>
            <person name="Martin F."/>
            <person name="Silar P."/>
            <person name="Natvig D."/>
            <person name="Lalanne C."/>
            <person name="Gautier V."/>
            <person name="Ament-Velasquez S.L."/>
            <person name="Kruys A."/>
            <person name="Hutchinson M.I."/>
            <person name="Powell A.J."/>
            <person name="Barry K."/>
            <person name="Miller A.N."/>
            <person name="Grigoriev I.V."/>
            <person name="Debuchy R."/>
            <person name="Gladieux P."/>
            <person name="Thoren M.H."/>
            <person name="Johannesson H."/>
        </authorList>
    </citation>
    <scope>NUCLEOTIDE SEQUENCE</scope>
    <source>
        <strain evidence="3">CBS 141.50</strain>
    </source>
</reference>
<evidence type="ECO:0000259" key="2">
    <source>
        <dbReference type="Pfam" id="PF01636"/>
    </source>
</evidence>
<sequence length="538" mass="61008">MRENSREGLIWDDNGLGPEPRWTRDPDLRAVLRVCRRQLGIPDPAPPSEYGPRNRGDAEHEGDDRLNVTFHADGTFNKLYRVTTTNAPNTSNTRHFILRVSLPVDPRNKTLGEAATLELVRHKTDIPVPRVVAFDETRNNEIGYEWLLMDCMTGVPAHYRWRKMSMREKEVLTVRVADFQAQLLRCGGFGDGFREIGTLGTVGGDSEGSQQGATAAASATPEPGPVVSSFFFLGQRYYYPISRGPFSCSHDWLRAQLSIIIKEHTTALGQANSELDKEYAECALRVARKLLRMLHKIFPSVIHPPERTVLWHDDLSLKNILVSPNGAVTAVIGWYVHSLFVFVLRFPFPSTFLSLGESEREKYTNTPRECASAMPRWVASQMPEFLRGTVRNTKPDRNCYTDVEKGLFTAGANAADDPDDGLDNEGKTELYWIHLMEYEQTQLRRVYEARMRHLRPEWDMEVEEGALKVDFLGAVSRCGSGFYLRRIEQWVDAIERKEYLPLMEVLRTGIKKESKEKPATATAMTKAVKTLSLVSRLS</sequence>
<feature type="region of interest" description="Disordered" evidence="1">
    <location>
        <begin position="39"/>
        <end position="65"/>
    </location>
</feature>